<accession>A0A438CHU8</accession>
<sequence length="120" mass="13495">MRKSSSLSHIKLNKTNGPESISHTPSAPCESLHSLAMSKLPSVSLHWMPRDHPLKTGPTPPKPLTPFLTWRALEEAILTLHCLASRGQEPSLHGIRHLKPSRPRPFQLLRVEWPSNPPQR</sequence>
<name>A0A438CHU8_VITVI</name>
<reference evidence="2 3" key="1">
    <citation type="journal article" date="2018" name="PLoS Genet.">
        <title>Population sequencing reveals clonal diversity and ancestral inbreeding in the grapevine cultivar Chardonnay.</title>
        <authorList>
            <person name="Roach M.J."/>
            <person name="Johnson D.L."/>
            <person name="Bohlmann J."/>
            <person name="van Vuuren H.J."/>
            <person name="Jones S.J."/>
            <person name="Pretorius I.S."/>
            <person name="Schmidt S.A."/>
            <person name="Borneman A.R."/>
        </authorList>
    </citation>
    <scope>NUCLEOTIDE SEQUENCE [LARGE SCALE GENOMIC DNA]</scope>
    <source>
        <strain evidence="3">cv. Chardonnay</strain>
        <tissue evidence="2">Leaf</tissue>
    </source>
</reference>
<dbReference type="EMBL" id="QGNW01002220">
    <property type="protein sequence ID" value="RVW22739.1"/>
    <property type="molecule type" value="Genomic_DNA"/>
</dbReference>
<organism evidence="2 3">
    <name type="scientific">Vitis vinifera</name>
    <name type="common">Grape</name>
    <dbReference type="NCBI Taxonomy" id="29760"/>
    <lineage>
        <taxon>Eukaryota</taxon>
        <taxon>Viridiplantae</taxon>
        <taxon>Streptophyta</taxon>
        <taxon>Embryophyta</taxon>
        <taxon>Tracheophyta</taxon>
        <taxon>Spermatophyta</taxon>
        <taxon>Magnoliopsida</taxon>
        <taxon>eudicotyledons</taxon>
        <taxon>Gunneridae</taxon>
        <taxon>Pentapetalae</taxon>
        <taxon>rosids</taxon>
        <taxon>Vitales</taxon>
        <taxon>Vitaceae</taxon>
        <taxon>Viteae</taxon>
        <taxon>Vitis</taxon>
    </lineage>
</organism>
<comment type="caution">
    <text evidence="2">The sequence shown here is derived from an EMBL/GenBank/DDBJ whole genome shotgun (WGS) entry which is preliminary data.</text>
</comment>
<evidence type="ECO:0000313" key="2">
    <source>
        <dbReference type="EMBL" id="RVW22739.1"/>
    </source>
</evidence>
<dbReference type="AlphaFoldDB" id="A0A438CHU8"/>
<evidence type="ECO:0000313" key="3">
    <source>
        <dbReference type="Proteomes" id="UP000288805"/>
    </source>
</evidence>
<protein>
    <submittedName>
        <fullName evidence="2">Uncharacterized protein</fullName>
    </submittedName>
</protein>
<evidence type="ECO:0000256" key="1">
    <source>
        <dbReference type="SAM" id="MobiDB-lite"/>
    </source>
</evidence>
<proteinExistence type="predicted"/>
<feature type="region of interest" description="Disordered" evidence="1">
    <location>
        <begin position="1"/>
        <end position="28"/>
    </location>
</feature>
<dbReference type="Proteomes" id="UP000288805">
    <property type="component" value="Unassembled WGS sequence"/>
</dbReference>
<gene>
    <name evidence="2" type="ORF">CK203_099374</name>
</gene>
<feature type="compositionally biased region" description="Polar residues" evidence="1">
    <location>
        <begin position="1"/>
        <end position="25"/>
    </location>
</feature>